<reference evidence="2" key="1">
    <citation type="submission" date="2021-01" db="EMBL/GenBank/DDBJ databases">
        <title>Caligus Genome Assembly.</title>
        <authorList>
            <person name="Gallardo-Escarate C."/>
        </authorList>
    </citation>
    <scope>NUCLEOTIDE SEQUENCE [LARGE SCALE GENOMIC DNA]</scope>
</reference>
<feature type="non-terminal residue" evidence="1">
    <location>
        <position position="1"/>
    </location>
</feature>
<evidence type="ECO:0000313" key="2">
    <source>
        <dbReference type="Proteomes" id="UP000595437"/>
    </source>
</evidence>
<sequence length="84" mass="9284">QWRNTGLQQGFVLANSSVTKAFCEIKCCAKCLRIASLHESQTAARNCAVKKLCDAGLMLRYVSLHCITPLVQDCCKELCCETTL</sequence>
<dbReference type="EMBL" id="CP045892">
    <property type="protein sequence ID" value="QQP52974.1"/>
    <property type="molecule type" value="Genomic_DNA"/>
</dbReference>
<protein>
    <submittedName>
        <fullName evidence="1">Uncharacterized protein</fullName>
    </submittedName>
</protein>
<gene>
    <name evidence="1" type="ORF">FKW44_005287</name>
</gene>
<name>A0A7T8KBR8_CALRO</name>
<evidence type="ECO:0000313" key="1">
    <source>
        <dbReference type="EMBL" id="QQP52974.1"/>
    </source>
</evidence>
<dbReference type="Proteomes" id="UP000595437">
    <property type="component" value="Chromosome 3"/>
</dbReference>
<organism evidence="1 2">
    <name type="scientific">Caligus rogercresseyi</name>
    <name type="common">Sea louse</name>
    <dbReference type="NCBI Taxonomy" id="217165"/>
    <lineage>
        <taxon>Eukaryota</taxon>
        <taxon>Metazoa</taxon>
        <taxon>Ecdysozoa</taxon>
        <taxon>Arthropoda</taxon>
        <taxon>Crustacea</taxon>
        <taxon>Multicrustacea</taxon>
        <taxon>Hexanauplia</taxon>
        <taxon>Copepoda</taxon>
        <taxon>Siphonostomatoida</taxon>
        <taxon>Caligidae</taxon>
        <taxon>Caligus</taxon>
    </lineage>
</organism>
<proteinExistence type="predicted"/>
<dbReference type="AlphaFoldDB" id="A0A7T8KBR8"/>
<keyword evidence="2" id="KW-1185">Reference proteome</keyword>
<accession>A0A7T8KBR8</accession>